<proteinExistence type="predicted"/>
<organism evidence="4 5">
    <name type="scientific">Pseudodonghicola xiamenensis</name>
    <dbReference type="NCBI Taxonomy" id="337702"/>
    <lineage>
        <taxon>Bacteria</taxon>
        <taxon>Pseudomonadati</taxon>
        <taxon>Pseudomonadota</taxon>
        <taxon>Alphaproteobacteria</taxon>
        <taxon>Rhodobacterales</taxon>
        <taxon>Paracoccaceae</taxon>
        <taxon>Pseudodonghicola</taxon>
    </lineage>
</organism>
<keyword evidence="2" id="KW-0732">Signal</keyword>
<evidence type="ECO:0000256" key="1">
    <source>
        <dbReference type="SAM" id="MobiDB-lite"/>
    </source>
</evidence>
<evidence type="ECO:0000256" key="2">
    <source>
        <dbReference type="SAM" id="SignalP"/>
    </source>
</evidence>
<gene>
    <name evidence="4" type="ORF">GCM10010961_27880</name>
</gene>
<dbReference type="Gene3D" id="2.30.30.40">
    <property type="entry name" value="SH3 Domains"/>
    <property type="match status" value="1"/>
</dbReference>
<dbReference type="Pfam" id="PF08239">
    <property type="entry name" value="SH3_3"/>
    <property type="match status" value="1"/>
</dbReference>
<evidence type="ECO:0000313" key="5">
    <source>
        <dbReference type="Proteomes" id="UP000611500"/>
    </source>
</evidence>
<name>A0A8J3H705_9RHOB</name>
<sequence length="211" mass="24241">MLRKFLTPLLVAASLSFSAGALRADSYLYVQDGVFLNARSGPGTRYTAYQRLRPGTRLSIITKQGNWAQIRTPEGAILWVSANYLINRRPRVELSRPPIILRPQPPRVEFPKPLAVHPLAPMRPGLRTPPRAGDLPNTTPPGFYQPNRTQQHLQHQQMQQRQTQPQRFQSPNRQLQQPAHPRQNMQKQPQPNQNWKHPGQGRQRQPWGQNN</sequence>
<dbReference type="EMBL" id="BNAP01000013">
    <property type="protein sequence ID" value="GHG94719.1"/>
    <property type="molecule type" value="Genomic_DNA"/>
</dbReference>
<dbReference type="SMART" id="SM00287">
    <property type="entry name" value="SH3b"/>
    <property type="match status" value="1"/>
</dbReference>
<dbReference type="Proteomes" id="UP000611500">
    <property type="component" value="Unassembled WGS sequence"/>
</dbReference>
<protein>
    <recommendedName>
        <fullName evidence="3">SH3b domain-containing protein</fullName>
    </recommendedName>
</protein>
<dbReference type="InterPro" id="IPR003646">
    <property type="entry name" value="SH3-like_bac-type"/>
</dbReference>
<dbReference type="AlphaFoldDB" id="A0A8J3H705"/>
<feature type="signal peptide" evidence="2">
    <location>
        <begin position="1"/>
        <end position="23"/>
    </location>
</feature>
<feature type="region of interest" description="Disordered" evidence="1">
    <location>
        <begin position="119"/>
        <end position="211"/>
    </location>
</feature>
<accession>A0A8J3H705</accession>
<feature type="compositionally biased region" description="Low complexity" evidence="1">
    <location>
        <begin position="181"/>
        <end position="211"/>
    </location>
</feature>
<comment type="caution">
    <text evidence="4">The sequence shown here is derived from an EMBL/GenBank/DDBJ whole genome shotgun (WGS) entry which is preliminary data.</text>
</comment>
<dbReference type="PROSITE" id="PS51781">
    <property type="entry name" value="SH3B"/>
    <property type="match status" value="1"/>
</dbReference>
<feature type="domain" description="SH3b" evidence="3">
    <location>
        <begin position="24"/>
        <end position="89"/>
    </location>
</feature>
<dbReference type="RefSeq" id="WP_028094279.1">
    <property type="nucleotide sequence ID" value="NZ_BNAP01000013.1"/>
</dbReference>
<reference evidence="4" key="2">
    <citation type="submission" date="2020-09" db="EMBL/GenBank/DDBJ databases">
        <authorList>
            <person name="Sun Q."/>
            <person name="Zhou Y."/>
        </authorList>
    </citation>
    <scope>NUCLEOTIDE SEQUENCE</scope>
    <source>
        <strain evidence="4">CGMCC 1.7081</strain>
    </source>
</reference>
<feature type="compositionally biased region" description="Low complexity" evidence="1">
    <location>
        <begin position="145"/>
        <end position="169"/>
    </location>
</feature>
<reference evidence="4" key="1">
    <citation type="journal article" date="2014" name="Int. J. Syst. Evol. Microbiol.">
        <title>Complete genome sequence of Corynebacterium casei LMG S-19264T (=DSM 44701T), isolated from a smear-ripened cheese.</title>
        <authorList>
            <consortium name="US DOE Joint Genome Institute (JGI-PGF)"/>
            <person name="Walter F."/>
            <person name="Albersmeier A."/>
            <person name="Kalinowski J."/>
            <person name="Ruckert C."/>
        </authorList>
    </citation>
    <scope>NUCLEOTIDE SEQUENCE</scope>
    <source>
        <strain evidence="4">CGMCC 1.7081</strain>
    </source>
</reference>
<keyword evidence="5" id="KW-1185">Reference proteome</keyword>
<evidence type="ECO:0000313" key="4">
    <source>
        <dbReference type="EMBL" id="GHG94719.1"/>
    </source>
</evidence>
<evidence type="ECO:0000259" key="3">
    <source>
        <dbReference type="PROSITE" id="PS51781"/>
    </source>
</evidence>
<feature type="chain" id="PRO_5035144544" description="SH3b domain-containing protein" evidence="2">
    <location>
        <begin position="24"/>
        <end position="211"/>
    </location>
</feature>